<dbReference type="EMBL" id="BBWV01000001">
    <property type="protein sequence ID" value="GAO42735.1"/>
    <property type="molecule type" value="Genomic_DNA"/>
</dbReference>
<proteinExistence type="predicted"/>
<evidence type="ECO:0000259" key="2">
    <source>
        <dbReference type="SMART" id="SM01204"/>
    </source>
</evidence>
<gene>
    <name evidence="3" type="ORF">FPE01S_01_17530</name>
</gene>
<feature type="domain" description="FIST" evidence="1">
    <location>
        <begin position="41"/>
        <end position="248"/>
    </location>
</feature>
<protein>
    <recommendedName>
        <fullName evidence="5">FIST domain-containing protein</fullName>
    </recommendedName>
</protein>
<dbReference type="Pfam" id="PF10442">
    <property type="entry name" value="FIST_C"/>
    <property type="match status" value="1"/>
</dbReference>
<dbReference type="Pfam" id="PF08495">
    <property type="entry name" value="FIST"/>
    <property type="match status" value="1"/>
</dbReference>
<dbReference type="SMART" id="SM00897">
    <property type="entry name" value="FIST"/>
    <property type="match status" value="1"/>
</dbReference>
<dbReference type="Proteomes" id="UP000033121">
    <property type="component" value="Unassembled WGS sequence"/>
</dbReference>
<evidence type="ECO:0000259" key="1">
    <source>
        <dbReference type="SMART" id="SM00897"/>
    </source>
</evidence>
<evidence type="ECO:0008006" key="5">
    <source>
        <dbReference type="Google" id="ProtNLM"/>
    </source>
</evidence>
<dbReference type="InterPro" id="IPR019494">
    <property type="entry name" value="FIST_C"/>
</dbReference>
<evidence type="ECO:0000313" key="3">
    <source>
        <dbReference type="EMBL" id="GAO42735.1"/>
    </source>
</evidence>
<reference evidence="3 4" key="1">
    <citation type="submission" date="2015-04" db="EMBL/GenBank/DDBJ databases">
        <title>Whole genome shotgun sequence of Flavihumibacter petaseus NBRC 106054.</title>
        <authorList>
            <person name="Miyazawa S."/>
            <person name="Hosoyama A."/>
            <person name="Hashimoto M."/>
            <person name="Noguchi M."/>
            <person name="Tsuchikane K."/>
            <person name="Ohji S."/>
            <person name="Yamazoe A."/>
            <person name="Ichikawa N."/>
            <person name="Kimura A."/>
            <person name="Fujita N."/>
        </authorList>
    </citation>
    <scope>NUCLEOTIDE SEQUENCE [LARGE SCALE GENOMIC DNA]</scope>
    <source>
        <strain evidence="3 4">NBRC 106054</strain>
    </source>
</reference>
<dbReference type="PANTHER" id="PTHR40252">
    <property type="entry name" value="BLR0328 PROTEIN"/>
    <property type="match status" value="1"/>
</dbReference>
<dbReference type="SMART" id="SM01204">
    <property type="entry name" value="FIST_C"/>
    <property type="match status" value="1"/>
</dbReference>
<keyword evidence="4" id="KW-1185">Reference proteome</keyword>
<accession>A0A0E9N041</accession>
<evidence type="ECO:0000313" key="4">
    <source>
        <dbReference type="Proteomes" id="UP000033121"/>
    </source>
</evidence>
<dbReference type="STRING" id="1220578.FPE01S_01_17530"/>
<dbReference type="PANTHER" id="PTHR40252:SF2">
    <property type="entry name" value="BLR0328 PROTEIN"/>
    <property type="match status" value="1"/>
</dbReference>
<feature type="domain" description="FIST C-domain" evidence="2">
    <location>
        <begin position="249"/>
        <end position="391"/>
    </location>
</feature>
<dbReference type="RefSeq" id="WP_046368360.1">
    <property type="nucleotide sequence ID" value="NZ_BBWV01000001.1"/>
</dbReference>
<comment type="caution">
    <text evidence="3">The sequence shown here is derived from an EMBL/GenBank/DDBJ whole genome shotgun (WGS) entry which is preliminary data.</text>
</comment>
<organism evidence="3 4">
    <name type="scientific">Flavihumibacter petaseus NBRC 106054</name>
    <dbReference type="NCBI Taxonomy" id="1220578"/>
    <lineage>
        <taxon>Bacteria</taxon>
        <taxon>Pseudomonadati</taxon>
        <taxon>Bacteroidota</taxon>
        <taxon>Chitinophagia</taxon>
        <taxon>Chitinophagales</taxon>
        <taxon>Chitinophagaceae</taxon>
        <taxon>Flavihumibacter</taxon>
    </lineage>
</organism>
<name>A0A0E9N041_9BACT</name>
<dbReference type="OrthoDB" id="9770435at2"/>
<dbReference type="InterPro" id="IPR013702">
    <property type="entry name" value="FIST_domain_N"/>
</dbReference>
<sequence length="410" mass="44652">MNSSTVLTTARSGVGVTRSEDSFQAGADIARKAMAGATLSAETLFLLFATPHYKTDQLMAGIRSVTGDWPQFLGCTTVGMVSHGFIDYSGNVAGGAFISSDSKFFTLFSENSIRDREFDSGKSLARQLQEATTPPDAAVLLFYDSIKVTALEGQPELNLATPILEGIFAGLNHWPTMAGIGAWSDMNITNPCAVWAGESIRRHGLAAVTIGGPIRMDTIIMHGTRPIGGYHTITRADRNIVYEIDHQPALDIIHKIMGGTISWEEFPLLVTLGVNNGDKFGDFKEEDYASRLCFAIDREQKSLIMFETDLVEGTEVQLMRRNIDFAYIRPQVEKLLAKAAGRKPLLAFYIDCLGRVSGFSGLPEEESLEVARWLGDIPFFGIMSGVEIANVGEAAKALDWTGVLCLFSEA</sequence>
<dbReference type="AlphaFoldDB" id="A0A0E9N041"/>